<feature type="region of interest" description="Disordered" evidence="1">
    <location>
        <begin position="100"/>
        <end position="181"/>
    </location>
</feature>
<evidence type="ECO:0000256" key="1">
    <source>
        <dbReference type="SAM" id="MobiDB-lite"/>
    </source>
</evidence>
<name>A0A067SCY4_GALM3</name>
<evidence type="ECO:0000313" key="3">
    <source>
        <dbReference type="Proteomes" id="UP000027222"/>
    </source>
</evidence>
<accession>A0A067SCY4</accession>
<feature type="compositionally biased region" description="Low complexity" evidence="1">
    <location>
        <begin position="152"/>
        <end position="181"/>
    </location>
</feature>
<gene>
    <name evidence="2" type="ORF">GALMADRAFT_148557</name>
</gene>
<organism evidence="2 3">
    <name type="scientific">Galerina marginata (strain CBS 339.88)</name>
    <dbReference type="NCBI Taxonomy" id="685588"/>
    <lineage>
        <taxon>Eukaryota</taxon>
        <taxon>Fungi</taxon>
        <taxon>Dikarya</taxon>
        <taxon>Basidiomycota</taxon>
        <taxon>Agaricomycotina</taxon>
        <taxon>Agaricomycetes</taxon>
        <taxon>Agaricomycetidae</taxon>
        <taxon>Agaricales</taxon>
        <taxon>Agaricineae</taxon>
        <taxon>Strophariaceae</taxon>
        <taxon>Galerina</taxon>
    </lineage>
</organism>
<reference evidence="3" key="1">
    <citation type="journal article" date="2014" name="Proc. Natl. Acad. Sci. U.S.A.">
        <title>Extensive sampling of basidiomycete genomes demonstrates inadequacy of the white-rot/brown-rot paradigm for wood decay fungi.</title>
        <authorList>
            <person name="Riley R."/>
            <person name="Salamov A.A."/>
            <person name="Brown D.W."/>
            <person name="Nagy L.G."/>
            <person name="Floudas D."/>
            <person name="Held B.W."/>
            <person name="Levasseur A."/>
            <person name="Lombard V."/>
            <person name="Morin E."/>
            <person name="Otillar R."/>
            <person name="Lindquist E.A."/>
            <person name="Sun H."/>
            <person name="LaButti K.M."/>
            <person name="Schmutz J."/>
            <person name="Jabbour D."/>
            <person name="Luo H."/>
            <person name="Baker S.E."/>
            <person name="Pisabarro A.G."/>
            <person name="Walton J.D."/>
            <person name="Blanchette R.A."/>
            <person name="Henrissat B."/>
            <person name="Martin F."/>
            <person name="Cullen D."/>
            <person name="Hibbett D.S."/>
            <person name="Grigoriev I.V."/>
        </authorList>
    </citation>
    <scope>NUCLEOTIDE SEQUENCE [LARGE SCALE GENOMIC DNA]</scope>
    <source>
        <strain evidence="3">CBS 339.88</strain>
    </source>
</reference>
<keyword evidence="3" id="KW-1185">Reference proteome</keyword>
<dbReference type="HOGENOM" id="CLU_1209903_0_0_1"/>
<protein>
    <submittedName>
        <fullName evidence="2">Uncharacterized protein</fullName>
    </submittedName>
</protein>
<proteinExistence type="predicted"/>
<dbReference type="AlphaFoldDB" id="A0A067SCY4"/>
<dbReference type="EMBL" id="KL142439">
    <property type="protein sequence ID" value="KDR65599.1"/>
    <property type="molecule type" value="Genomic_DNA"/>
</dbReference>
<sequence>MESGHIIRMTNASDARDANIRARTAHSLTRSIMIERASRTSMTHAEIKTLGILAVPPARRRHVDSAHRHRHVAGVRSFALRSLSTRWRYVDTNRHSTACASSNERRHTDHNHHRVETATSRCLSDQERVGMQPRSASHSSLTLSCLRRRCSQRSPSSPTSLSLSSSRLLDPSPPAANAASHHPPSPFLPVVVELAAARQRLPALIRFTACPRPAGTTSTPTATALLALR</sequence>
<evidence type="ECO:0000313" key="2">
    <source>
        <dbReference type="EMBL" id="KDR65599.1"/>
    </source>
</evidence>
<dbReference type="Proteomes" id="UP000027222">
    <property type="component" value="Unassembled WGS sequence"/>
</dbReference>